<gene>
    <name evidence="1" type="ORF">RRG08_043522</name>
</gene>
<name>A0AAE1CYE3_9GAST</name>
<evidence type="ECO:0000313" key="1">
    <source>
        <dbReference type="EMBL" id="KAK3743790.1"/>
    </source>
</evidence>
<reference evidence="1" key="1">
    <citation type="journal article" date="2023" name="G3 (Bethesda)">
        <title>A reference genome for the long-term kleptoplast-retaining sea slug Elysia crispata morphotype clarki.</title>
        <authorList>
            <person name="Eastman K.E."/>
            <person name="Pendleton A.L."/>
            <person name="Shaikh M.A."/>
            <person name="Suttiyut T."/>
            <person name="Ogas R."/>
            <person name="Tomko P."/>
            <person name="Gavelis G."/>
            <person name="Widhalm J.R."/>
            <person name="Wisecaver J.H."/>
        </authorList>
    </citation>
    <scope>NUCLEOTIDE SEQUENCE</scope>
    <source>
        <strain evidence="1">ECLA1</strain>
    </source>
</reference>
<evidence type="ECO:0000313" key="2">
    <source>
        <dbReference type="Proteomes" id="UP001283361"/>
    </source>
</evidence>
<protein>
    <submittedName>
        <fullName evidence="1">Uncharacterized protein</fullName>
    </submittedName>
</protein>
<dbReference type="AlphaFoldDB" id="A0AAE1CYE3"/>
<organism evidence="1 2">
    <name type="scientific">Elysia crispata</name>
    <name type="common">lettuce slug</name>
    <dbReference type="NCBI Taxonomy" id="231223"/>
    <lineage>
        <taxon>Eukaryota</taxon>
        <taxon>Metazoa</taxon>
        <taxon>Spiralia</taxon>
        <taxon>Lophotrochozoa</taxon>
        <taxon>Mollusca</taxon>
        <taxon>Gastropoda</taxon>
        <taxon>Heterobranchia</taxon>
        <taxon>Euthyneura</taxon>
        <taxon>Panpulmonata</taxon>
        <taxon>Sacoglossa</taxon>
        <taxon>Placobranchoidea</taxon>
        <taxon>Plakobranchidae</taxon>
        <taxon>Elysia</taxon>
    </lineage>
</organism>
<accession>A0AAE1CYE3</accession>
<proteinExistence type="predicted"/>
<dbReference type="EMBL" id="JAWDGP010006298">
    <property type="protein sequence ID" value="KAK3743790.1"/>
    <property type="molecule type" value="Genomic_DNA"/>
</dbReference>
<sequence length="142" mass="15061">MLVIVPYQTLSLRLRQRKRGVKWYLLLTQASVRRNPEKSSPKSLAVDLLSPNSLLVLDRPSSGGTVSACHIDLAESGGDLRAVGFWCGHPSAKGLPSAAGHFGEVGIQASFQLDLRAKSSQTGLGFRGSGNPGVICTAGYQV</sequence>
<keyword evidence="2" id="KW-1185">Reference proteome</keyword>
<dbReference type="Proteomes" id="UP001283361">
    <property type="component" value="Unassembled WGS sequence"/>
</dbReference>
<comment type="caution">
    <text evidence="1">The sequence shown here is derived from an EMBL/GenBank/DDBJ whole genome shotgun (WGS) entry which is preliminary data.</text>
</comment>